<accession>A0A090J1Q5</accession>
<dbReference type="GeneID" id="92962123"/>
<protein>
    <recommendedName>
        <fullName evidence="6">ECF transporter S component</fullName>
    </recommendedName>
</protein>
<dbReference type="Pfam" id="PF12822">
    <property type="entry name" value="ECF_trnsprt"/>
    <property type="match status" value="1"/>
</dbReference>
<evidence type="ECO:0000313" key="3">
    <source>
        <dbReference type="EMBL" id="KIO71289.1"/>
    </source>
</evidence>
<sequence>MNAKKISLFGIFLALAVVGASIKIPAVIASVALDMVPALIGAVVLGGRAGGCIAFFGHLLSALIGGMPLGPFHVLIAVEMAVLVWVFGYFYQKGKRVLGGVLFVVGNTFLASLPFLFIIGTGFYVGMIPSLCIGSLLNTILAILLTPSLSTYFAKRLHV</sequence>
<reference evidence="3 4" key="2">
    <citation type="submission" date="2015-01" db="EMBL/GenBank/DDBJ databases">
        <title>Draft Genome Sequences of Four Bacillus thermoamylovorans Strains, Isolated From Food Products.</title>
        <authorList>
            <person name="Krawcyk A.O."/>
            <person name="Berendsen E.M."/>
            <person name="Eijlander R.T."/>
            <person name="de Jong A."/>
            <person name="Wells-Bennik M."/>
            <person name="Kuipers O.P."/>
        </authorList>
    </citation>
    <scope>NUCLEOTIDE SEQUENCE [LARGE SCALE GENOMIC DNA]</scope>
    <source>
        <strain evidence="3 4">B4167</strain>
    </source>
</reference>
<dbReference type="Proteomes" id="UP000040576">
    <property type="component" value="Unassembled WGS sequence"/>
</dbReference>
<feature type="transmembrane region" description="Helical" evidence="1">
    <location>
        <begin position="39"/>
        <end position="60"/>
    </location>
</feature>
<dbReference type="PATRIC" id="fig|35841.6.peg.1016"/>
<organism evidence="2 5">
    <name type="scientific">Caldibacillus thermoamylovorans</name>
    <dbReference type="NCBI Taxonomy" id="35841"/>
    <lineage>
        <taxon>Bacteria</taxon>
        <taxon>Bacillati</taxon>
        <taxon>Bacillota</taxon>
        <taxon>Bacilli</taxon>
        <taxon>Bacillales</taxon>
        <taxon>Bacillaceae</taxon>
        <taxon>Caldibacillus</taxon>
    </lineage>
</organism>
<dbReference type="EMBL" id="CCRF01000079">
    <property type="protein sequence ID" value="CEE02583.1"/>
    <property type="molecule type" value="Genomic_DNA"/>
</dbReference>
<dbReference type="RefSeq" id="WP_034772209.1">
    <property type="nucleotide sequence ID" value="NZ_CCRF01000079.1"/>
</dbReference>
<dbReference type="Gene3D" id="1.10.1760.20">
    <property type="match status" value="1"/>
</dbReference>
<proteinExistence type="predicted"/>
<keyword evidence="5" id="KW-1185">Reference proteome</keyword>
<gene>
    <name evidence="3" type="ORF">B4167_0243</name>
    <name evidence="2" type="ORF">BT1A1_2790</name>
</gene>
<feature type="transmembrane region" description="Helical" evidence="1">
    <location>
        <begin position="97"/>
        <end position="119"/>
    </location>
</feature>
<keyword evidence="1" id="KW-1133">Transmembrane helix</keyword>
<evidence type="ECO:0000256" key="1">
    <source>
        <dbReference type="SAM" id="Phobius"/>
    </source>
</evidence>
<name>A0A090J1Q5_9BACI</name>
<evidence type="ECO:0008006" key="6">
    <source>
        <dbReference type="Google" id="ProtNLM"/>
    </source>
</evidence>
<dbReference type="eggNOG" id="ENOG5032STY">
    <property type="taxonomic scope" value="Bacteria"/>
</dbReference>
<evidence type="ECO:0000313" key="4">
    <source>
        <dbReference type="Proteomes" id="UP000032076"/>
    </source>
</evidence>
<dbReference type="Proteomes" id="UP000032076">
    <property type="component" value="Unassembled WGS sequence"/>
</dbReference>
<dbReference type="STRING" id="35841.B4167_0243"/>
<dbReference type="GO" id="GO:0022857">
    <property type="term" value="F:transmembrane transporter activity"/>
    <property type="evidence" value="ECO:0007669"/>
    <property type="project" value="InterPro"/>
</dbReference>
<reference evidence="2 5" key="1">
    <citation type="submission" date="2014-07" db="EMBL/GenBank/DDBJ databases">
        <authorList>
            <person name="Wibberg Daniel"/>
        </authorList>
    </citation>
    <scope>NUCLEOTIDE SEQUENCE [LARGE SCALE GENOMIC DNA]</scope>
</reference>
<keyword evidence="1" id="KW-0472">Membrane</keyword>
<feature type="transmembrane region" description="Helical" evidence="1">
    <location>
        <begin position="72"/>
        <end position="91"/>
    </location>
</feature>
<feature type="transmembrane region" description="Helical" evidence="1">
    <location>
        <begin position="131"/>
        <end position="154"/>
    </location>
</feature>
<dbReference type="OrthoDB" id="5431035at2"/>
<dbReference type="AlphaFoldDB" id="A0A090J1Q5"/>
<evidence type="ECO:0000313" key="2">
    <source>
        <dbReference type="EMBL" id="CEE02583.1"/>
    </source>
</evidence>
<evidence type="ECO:0000313" key="5">
    <source>
        <dbReference type="Proteomes" id="UP000040576"/>
    </source>
</evidence>
<keyword evidence="1" id="KW-0812">Transmembrane</keyword>
<dbReference type="EMBL" id="JXLU01000131">
    <property type="protein sequence ID" value="KIO71289.1"/>
    <property type="molecule type" value="Genomic_DNA"/>
</dbReference>
<dbReference type="InterPro" id="IPR024529">
    <property type="entry name" value="ECF_trnsprt_substrate-spec"/>
</dbReference>